<keyword evidence="2" id="KW-1185">Reference proteome</keyword>
<name>A0A371IPG7_9FIRM</name>
<proteinExistence type="predicted"/>
<dbReference type="Proteomes" id="UP000243494">
    <property type="component" value="Unassembled WGS sequence"/>
</dbReference>
<dbReference type="AlphaFoldDB" id="A0A371IPG7"/>
<evidence type="ECO:0000313" key="2">
    <source>
        <dbReference type="Proteomes" id="UP000243494"/>
    </source>
</evidence>
<evidence type="ECO:0000313" key="1">
    <source>
        <dbReference type="EMBL" id="RDY22370.1"/>
    </source>
</evidence>
<accession>A0A371IPG7</accession>
<organism evidence="1 2">
    <name type="scientific">Romboutsia maritimum</name>
    <dbReference type="NCBI Taxonomy" id="2020948"/>
    <lineage>
        <taxon>Bacteria</taxon>
        <taxon>Bacillati</taxon>
        <taxon>Bacillota</taxon>
        <taxon>Clostridia</taxon>
        <taxon>Peptostreptococcales</taxon>
        <taxon>Peptostreptococcaceae</taxon>
        <taxon>Romboutsia</taxon>
    </lineage>
</organism>
<dbReference type="EMBL" id="NOJZ02000103">
    <property type="protein sequence ID" value="RDY22370.1"/>
    <property type="molecule type" value="Genomic_DNA"/>
</dbReference>
<sequence>MDEKKLWLKISGSINYYLQYYSKRLTNEELLLDYMEYALPDMDGDGVHTYLDKQTLERVVVDVAMMDRAKVAFMERLEKRRAKEVPVIEEKKVLAKVIDFSKYRK</sequence>
<comment type="caution">
    <text evidence="1">The sequence shown here is derived from an EMBL/GenBank/DDBJ whole genome shotgun (WGS) entry which is preliminary data.</text>
</comment>
<reference evidence="1 2" key="1">
    <citation type="journal article" date="2017" name="Genome Announc.">
        <title>Draft Genome Sequence of Romboutsia maritimum sp. nov. Strain CCRI-22766(T), Isolated from Coastal Estuarine Mud.</title>
        <authorList>
            <person name="Maheux A.F."/>
            <person name="Boudreau D.K."/>
            <person name="Berube E."/>
            <person name="Boissinot M."/>
            <person name="Raymond F."/>
            <person name="Brodeur S."/>
            <person name="Corbeil J."/>
            <person name="Brightwell G."/>
            <person name="Broda D."/>
            <person name="Omar R.F."/>
            <person name="Bergeron M.G."/>
        </authorList>
    </citation>
    <scope>NUCLEOTIDE SEQUENCE [LARGE SCALE GENOMIC DNA]</scope>
    <source>
        <strain evidence="1 2">CCRI-22766</strain>
    </source>
</reference>
<protein>
    <submittedName>
        <fullName evidence="1">Uncharacterized protein</fullName>
    </submittedName>
</protein>
<gene>
    <name evidence="1" type="ORF">CHF27_014050</name>
</gene>